<evidence type="ECO:0000313" key="1">
    <source>
        <dbReference type="EMBL" id="KAK9102680.1"/>
    </source>
</evidence>
<reference evidence="1 2" key="1">
    <citation type="submission" date="2024-01" db="EMBL/GenBank/DDBJ databases">
        <title>Genome assemblies of Stephania.</title>
        <authorList>
            <person name="Yang L."/>
        </authorList>
    </citation>
    <scope>NUCLEOTIDE SEQUENCE [LARGE SCALE GENOMIC DNA]</scope>
    <source>
        <strain evidence="1">QJT</strain>
        <tissue evidence="1">Leaf</tissue>
    </source>
</reference>
<dbReference type="AlphaFoldDB" id="A0AAP0F2E9"/>
<dbReference type="EMBL" id="JBBNAE010000008">
    <property type="protein sequence ID" value="KAK9102680.1"/>
    <property type="molecule type" value="Genomic_DNA"/>
</dbReference>
<evidence type="ECO:0008006" key="3">
    <source>
        <dbReference type="Google" id="ProtNLM"/>
    </source>
</evidence>
<gene>
    <name evidence="1" type="ORF">Sjap_019934</name>
</gene>
<accession>A0AAP0F2E9</accession>
<name>A0AAP0F2E9_9MAGN</name>
<dbReference type="Proteomes" id="UP001417504">
    <property type="component" value="Unassembled WGS sequence"/>
</dbReference>
<comment type="caution">
    <text evidence="1">The sequence shown here is derived from an EMBL/GenBank/DDBJ whole genome shotgun (WGS) entry which is preliminary data.</text>
</comment>
<sequence length="223" mass="25217">MGSVAWAPLRLPRLRNVEGSSSSCWHFHKKDEDMRVNGVILNNYKRVRMEIDVEKPLLRGYAILLWRESQRSSIMIRSSILLWRKTNYGFRPSSFIGESSRCLPGYQDAESFKESEKAVGIRFCTCNQSKGYEGPDNFLESIINGAEKADQLGKLSNKINRSGESCIVLGDFNAIVSQREKIGGLPWEQDTNGELISFIVDIQAIDLGFKGPKIHLDKSASRR</sequence>
<proteinExistence type="predicted"/>
<protein>
    <recommendedName>
        <fullName evidence="3">Endonuclease/exonuclease/phosphatase domain-containing protein</fullName>
    </recommendedName>
</protein>
<evidence type="ECO:0000313" key="2">
    <source>
        <dbReference type="Proteomes" id="UP001417504"/>
    </source>
</evidence>
<organism evidence="1 2">
    <name type="scientific">Stephania japonica</name>
    <dbReference type="NCBI Taxonomy" id="461633"/>
    <lineage>
        <taxon>Eukaryota</taxon>
        <taxon>Viridiplantae</taxon>
        <taxon>Streptophyta</taxon>
        <taxon>Embryophyta</taxon>
        <taxon>Tracheophyta</taxon>
        <taxon>Spermatophyta</taxon>
        <taxon>Magnoliopsida</taxon>
        <taxon>Ranunculales</taxon>
        <taxon>Menispermaceae</taxon>
        <taxon>Menispermoideae</taxon>
        <taxon>Cissampelideae</taxon>
        <taxon>Stephania</taxon>
    </lineage>
</organism>
<keyword evidence="2" id="KW-1185">Reference proteome</keyword>